<proteinExistence type="predicted"/>
<name>A0A9K3Q269_9STRA</name>
<protein>
    <submittedName>
        <fullName evidence="2">Uncharacterized protein</fullName>
    </submittedName>
</protein>
<dbReference type="Proteomes" id="UP000693970">
    <property type="component" value="Unassembled WGS sequence"/>
</dbReference>
<feature type="region of interest" description="Disordered" evidence="1">
    <location>
        <begin position="78"/>
        <end position="97"/>
    </location>
</feature>
<keyword evidence="3" id="KW-1185">Reference proteome</keyword>
<comment type="caution">
    <text evidence="2">The sequence shown here is derived from an EMBL/GenBank/DDBJ whole genome shotgun (WGS) entry which is preliminary data.</text>
</comment>
<dbReference type="EMBL" id="JAGRRH010000006">
    <property type="protein sequence ID" value="KAG7368188.1"/>
    <property type="molecule type" value="Genomic_DNA"/>
</dbReference>
<organism evidence="2 3">
    <name type="scientific">Nitzschia inconspicua</name>
    <dbReference type="NCBI Taxonomy" id="303405"/>
    <lineage>
        <taxon>Eukaryota</taxon>
        <taxon>Sar</taxon>
        <taxon>Stramenopiles</taxon>
        <taxon>Ochrophyta</taxon>
        <taxon>Bacillariophyta</taxon>
        <taxon>Bacillariophyceae</taxon>
        <taxon>Bacillariophycidae</taxon>
        <taxon>Bacillariales</taxon>
        <taxon>Bacillariaceae</taxon>
        <taxon>Nitzschia</taxon>
    </lineage>
</organism>
<sequence length="97" mass="10870">MEFQFSSVTDDYTWKDNAYKLEPCKMICNLNFPFVGFAFQESQICQLANNPRAHFAPLTVTIKDSVFPTGKHNNRCYVASGGTGQPAKQEDSTPDNV</sequence>
<evidence type="ECO:0000256" key="1">
    <source>
        <dbReference type="SAM" id="MobiDB-lite"/>
    </source>
</evidence>
<evidence type="ECO:0000313" key="2">
    <source>
        <dbReference type="EMBL" id="KAG7368188.1"/>
    </source>
</evidence>
<gene>
    <name evidence="2" type="ORF">IV203_030931</name>
</gene>
<dbReference type="AlphaFoldDB" id="A0A9K3Q269"/>
<evidence type="ECO:0000313" key="3">
    <source>
        <dbReference type="Proteomes" id="UP000693970"/>
    </source>
</evidence>
<reference evidence="2" key="1">
    <citation type="journal article" date="2021" name="Sci. Rep.">
        <title>Diploid genomic architecture of Nitzschia inconspicua, an elite biomass production diatom.</title>
        <authorList>
            <person name="Oliver A."/>
            <person name="Podell S."/>
            <person name="Pinowska A."/>
            <person name="Traller J.C."/>
            <person name="Smith S.R."/>
            <person name="McClure R."/>
            <person name="Beliaev A."/>
            <person name="Bohutskyi P."/>
            <person name="Hill E.A."/>
            <person name="Rabines A."/>
            <person name="Zheng H."/>
            <person name="Allen L.Z."/>
            <person name="Kuo A."/>
            <person name="Grigoriev I.V."/>
            <person name="Allen A.E."/>
            <person name="Hazlebeck D."/>
            <person name="Allen E.E."/>
        </authorList>
    </citation>
    <scope>NUCLEOTIDE SEQUENCE</scope>
    <source>
        <strain evidence="2">Hildebrandi</strain>
    </source>
</reference>
<accession>A0A9K3Q269</accession>
<reference evidence="2" key="2">
    <citation type="submission" date="2021-04" db="EMBL/GenBank/DDBJ databases">
        <authorList>
            <person name="Podell S."/>
        </authorList>
    </citation>
    <scope>NUCLEOTIDE SEQUENCE</scope>
    <source>
        <strain evidence="2">Hildebrandi</strain>
    </source>
</reference>